<evidence type="ECO:0000256" key="2">
    <source>
        <dbReference type="ARBA" id="ARBA00022448"/>
    </source>
</evidence>
<dbReference type="GO" id="GO:0005774">
    <property type="term" value="C:vacuolar membrane"/>
    <property type="evidence" value="ECO:0007669"/>
    <property type="project" value="UniProtKB-SubCell"/>
</dbReference>
<dbReference type="InterPro" id="IPR040040">
    <property type="entry name" value="ATG11"/>
</dbReference>
<keyword evidence="6" id="KW-0926">Vacuole</keyword>
<dbReference type="GO" id="GO:0060090">
    <property type="term" value="F:molecular adaptor activity"/>
    <property type="evidence" value="ECO:0007669"/>
    <property type="project" value="TreeGrafter"/>
</dbReference>
<dbReference type="GO" id="GO:0034727">
    <property type="term" value="P:piecemeal microautophagy of the nucleus"/>
    <property type="evidence" value="ECO:0007669"/>
    <property type="project" value="TreeGrafter"/>
</dbReference>
<keyword evidence="12" id="KW-1185">Reference proteome</keyword>
<comment type="caution">
    <text evidence="11">The sequence shown here is derived from an EMBL/GenBank/DDBJ whole genome shotgun (WGS) entry which is preliminary data.</text>
</comment>
<dbReference type="GO" id="GO:0019901">
    <property type="term" value="F:protein kinase binding"/>
    <property type="evidence" value="ECO:0007669"/>
    <property type="project" value="TreeGrafter"/>
</dbReference>
<dbReference type="GO" id="GO:0034045">
    <property type="term" value="C:phagophore assembly site membrane"/>
    <property type="evidence" value="ECO:0007669"/>
    <property type="project" value="UniProtKB-SubCell"/>
</dbReference>
<dbReference type="Proteomes" id="UP001182556">
    <property type="component" value="Unassembled WGS sequence"/>
</dbReference>
<comment type="similarity">
    <text evidence="1 6">Belongs to the ATG11 family.</text>
</comment>
<comment type="subcellular location">
    <subcellularLocation>
        <location evidence="6">Preautophagosomal structure membrane</location>
        <topology evidence="6">Peripheral membrane protein</topology>
    </subcellularLocation>
    <subcellularLocation>
        <location evidence="6">Vacuole membrane</location>
        <topology evidence="6">Peripheral membrane protein</topology>
    </subcellularLocation>
    <text evidence="6">During pexophagy, accumulates in the vacuolar membrane region, where the peroxisomes contact the vacuole.</text>
</comment>
<keyword evidence="2 6" id="KW-0813">Transport</keyword>
<evidence type="ECO:0000256" key="1">
    <source>
        <dbReference type="ARBA" id="ARBA00009729"/>
    </source>
</evidence>
<evidence type="ECO:0000256" key="3">
    <source>
        <dbReference type="ARBA" id="ARBA00022927"/>
    </source>
</evidence>
<feature type="domain" description="Autophagy-related protein 11 C-terminal" evidence="10">
    <location>
        <begin position="951"/>
        <end position="1066"/>
    </location>
</feature>
<evidence type="ECO:0000313" key="11">
    <source>
        <dbReference type="EMBL" id="KAK1926683.1"/>
    </source>
</evidence>
<feature type="compositionally biased region" description="Low complexity" evidence="8">
    <location>
        <begin position="1153"/>
        <end position="1164"/>
    </location>
</feature>
<feature type="compositionally biased region" description="Polar residues" evidence="8">
    <location>
        <begin position="1110"/>
        <end position="1124"/>
    </location>
</feature>
<evidence type="ECO:0000256" key="7">
    <source>
        <dbReference type="SAM" id="Coils"/>
    </source>
</evidence>
<dbReference type="Pfam" id="PF04108">
    <property type="entry name" value="ATG17_like"/>
    <property type="match status" value="1"/>
</dbReference>
<dbReference type="PANTHER" id="PTHR13222">
    <property type="entry name" value="RB1-INDUCIBLE COILED-COIL"/>
    <property type="match status" value="1"/>
</dbReference>
<dbReference type="GO" id="GO:0034517">
    <property type="term" value="P:ribophagy"/>
    <property type="evidence" value="ECO:0007669"/>
    <property type="project" value="TreeGrafter"/>
</dbReference>
<proteinExistence type="inferred from homology"/>
<feature type="compositionally biased region" description="Acidic residues" evidence="8">
    <location>
        <begin position="905"/>
        <end position="915"/>
    </location>
</feature>
<dbReference type="EMBL" id="JAODAN010000002">
    <property type="protein sequence ID" value="KAK1926683.1"/>
    <property type="molecule type" value="Genomic_DNA"/>
</dbReference>
<reference evidence="11" key="1">
    <citation type="submission" date="2023-02" db="EMBL/GenBank/DDBJ databases">
        <title>Identification and recombinant expression of a fungal hydrolase from Papiliotrema laurentii that hydrolyzes apple cutin and clears colloidal polyester polyurethane.</title>
        <authorList>
            <consortium name="DOE Joint Genome Institute"/>
            <person name="Roman V.A."/>
            <person name="Bojanowski C."/>
            <person name="Crable B.R."/>
            <person name="Wagner D.N."/>
            <person name="Hung C.S."/>
            <person name="Nadeau L.J."/>
            <person name="Schratz L."/>
            <person name="Haridas S."/>
            <person name="Pangilinan J."/>
            <person name="Lipzen A."/>
            <person name="Na H."/>
            <person name="Yan M."/>
            <person name="Ng V."/>
            <person name="Grigoriev I.V."/>
            <person name="Spatafora J.W."/>
            <person name="Barlow D."/>
            <person name="Biffinger J."/>
            <person name="Kelley-Loughnane N."/>
            <person name="Varaljay V.A."/>
            <person name="Crookes-Goodson W.J."/>
        </authorList>
    </citation>
    <scope>NUCLEOTIDE SEQUENCE</scope>
    <source>
        <strain evidence="11">5307AH</strain>
    </source>
</reference>
<sequence length="1461" mass="160319">MLPADCVRCRAISRYIIGHTYFTYIPHLTPPVMDVYSASDGSLVRLDSALAEFSSIEHLYDEVSRESGVVAQNVLLFLADGRELKSDVLEEAWDRGGEGGTSSMTRTVVYLFDRETFFVDAETSAARYMEEIQLPPQLPLSAIGDVDLICEPFLAAADHILHLQSLFSAQSNALSIAYANLFYHLEPFIAEFETFAPKAEQELDREDDLIRGSRGDMAMLSKIAIHEQLRKRERDKDKGTMADFVNPRKMEQVRETCRTAHESHVERWNALVSSVTELRDAANIERRSAEERAIAVRQDFEDTLERVELALNRARSLVSVGGEGIVQEIVELDNAMREEVVAITNVKNDITLDLHAHLRQIANFQISVVNLAPQVNQLETDLSSSASTKAAFPHLYRLRHLPFAYAATVVEVVRRKEFGQFMNDWVGRLRETLINFTAREMARRQAVKEDVISHIPFSVPALDDSMKVTADVSVHTGLDVLKNIMLDRRDVEALLDWVESIKNDPDILKAVDQGDPGPVRFLEENLELLISKMDLRADELDRLMEAEVFSRDPDRGKTSLTLSAKLRAVASEREEHSRQMAEMKASHDRHVSDLQDRHEQSTNMMQTRQGELQDELVRLRNDLEEEMLARQALSAQLEETARVQEERDREQEDQLELVTALQAEVAQEKDRATDLGVRLQEALLDVDGLRNAEQTLINQLQSLQEERSKSSKALSEEQVKRNSLESQIAGLRAELEATSEQLAQARTERDTALKNQSAEAERMMRDHIAEADGDRAVLEHQNLTLTKQLEDLRNEMQEKLSAARNQAVRQADGLKAELQFVKAQLRTAQQKETVLADELAMVKDGAEQSNKNYIRQHDIAKDAVGLVGMYHETCMKLLKTINASSTISGSSSTYLRSKQPKSEKPDEEGVEDLAAEDNGKGSNGEMKDSAAVMISSLTTAQAFDLVQFAEAVQRTITLVKKWGKSCKSYRDLARNRISFTNFGEGDLALFLPTRNAAAKAWACFNVSAPHNFLKVDAAMQETLVNREWVIARITSTQEAVASGGESPVTNPFGLADGLRYWVHTVEEYNPVAMKPRRSISASVHARQPTDPSGSTVTPRRRTTIDAPPDTTGTMNDTDSQTSPFSPKKMTERAAYFPTMTDDPVSPTIAMRTSPSVDQDDSPQSGATPVLSRSPQDAEEPGPGEPTRLSPVLESMSLTNPPATAVHTAVPTAPTTGQEVASATIQAAREPIPASGVVPKQVSAGPSPISTASEQIASRPLSRAYHRTPSRLGSPSTLPPPLFAPAAFGRPPSVASNHSYGVAPFASGKGAPALAITTSTPGGDGVANGRPSFDGAAGDLNPFMETTRTRRPSSSNSVFQQDESTSRPSIPGRNSGDGSPGSSGFQSLGTVPTIQTVQTGQGGSQTPQAASPSPGTSPGLAASRLIRGLSLRKRTSNGSDQAPPQPGKPSAVDMLRRFDSGS</sequence>
<feature type="region of interest" description="Disordered" evidence="8">
    <location>
        <begin position="1079"/>
        <end position="1191"/>
    </location>
</feature>
<feature type="coiled-coil region" evidence="7">
    <location>
        <begin position="686"/>
        <end position="831"/>
    </location>
</feature>
<feature type="coiled-coil region" evidence="7">
    <location>
        <begin position="566"/>
        <end position="654"/>
    </location>
</feature>
<evidence type="ECO:0000256" key="6">
    <source>
        <dbReference type="RuleBase" id="RU367075"/>
    </source>
</evidence>
<keyword evidence="5 7" id="KW-0175">Coiled coil</keyword>
<evidence type="ECO:0000256" key="4">
    <source>
        <dbReference type="ARBA" id="ARBA00023006"/>
    </source>
</evidence>
<feature type="region of interest" description="Disordered" evidence="8">
    <location>
        <begin position="887"/>
        <end position="925"/>
    </location>
</feature>
<dbReference type="GO" id="GO:1990316">
    <property type="term" value="C:Atg1/ULK1 kinase complex"/>
    <property type="evidence" value="ECO:0007669"/>
    <property type="project" value="TreeGrafter"/>
</dbReference>
<dbReference type="GO" id="GO:1903599">
    <property type="term" value="P:positive regulation of autophagy of mitochondrion"/>
    <property type="evidence" value="ECO:0007669"/>
    <property type="project" value="UniProtKB-UniRule"/>
</dbReference>
<comment type="function">
    <text evidence="6">Involved in cytoplasm to vacuole transport (Cvt), pexophagy, mitophagy and nucleophagy. Recruits mitochondria for their selective degradation via autophagy (mitophagy) during starvation. Works as scaffold proteins that recruit ATG proteins to the pre-autophagosome (PAS), the site of vesicle/autophagosome formation. Required for the Cvt vesicles completion.</text>
</comment>
<dbReference type="InterPro" id="IPR019460">
    <property type="entry name" value="Atg11_C"/>
</dbReference>
<keyword evidence="3 6" id="KW-0653">Protein transport</keyword>
<dbReference type="InterPro" id="IPR045326">
    <property type="entry name" value="ATG17-like_dom"/>
</dbReference>
<feature type="compositionally biased region" description="Polar residues" evidence="8">
    <location>
        <begin position="1355"/>
        <end position="1367"/>
    </location>
</feature>
<accession>A0AAD9FV59</accession>
<keyword evidence="6" id="KW-0472">Membrane</keyword>
<evidence type="ECO:0000256" key="5">
    <source>
        <dbReference type="ARBA" id="ARBA00023054"/>
    </source>
</evidence>
<dbReference type="GO" id="GO:0015031">
    <property type="term" value="P:protein transport"/>
    <property type="evidence" value="ECO:0007669"/>
    <property type="project" value="UniProtKB-KW"/>
</dbReference>
<evidence type="ECO:0000313" key="12">
    <source>
        <dbReference type="Proteomes" id="UP001182556"/>
    </source>
</evidence>
<evidence type="ECO:0000259" key="9">
    <source>
        <dbReference type="Pfam" id="PF04108"/>
    </source>
</evidence>
<name>A0AAD9FV59_PAPLA</name>
<keyword evidence="4 6" id="KW-0072">Autophagy</keyword>
<gene>
    <name evidence="11" type="ORF">DB88DRAFT_482674</name>
</gene>
<feature type="region of interest" description="Disordered" evidence="8">
    <location>
        <begin position="1314"/>
        <end position="1461"/>
    </location>
</feature>
<feature type="region of interest" description="Disordered" evidence="8">
    <location>
        <begin position="1236"/>
        <end position="1256"/>
    </location>
</feature>
<protein>
    <recommendedName>
        <fullName evidence="6">Autophagy-related protein 11</fullName>
    </recommendedName>
</protein>
<feature type="compositionally biased region" description="Polar residues" evidence="8">
    <location>
        <begin position="1375"/>
        <end position="1387"/>
    </location>
</feature>
<feature type="domain" description="Autophagy protein ATG17-like" evidence="9">
    <location>
        <begin position="169"/>
        <end position="448"/>
    </location>
</feature>
<feature type="compositionally biased region" description="Low complexity" evidence="8">
    <location>
        <begin position="1388"/>
        <end position="1410"/>
    </location>
</feature>
<dbReference type="Pfam" id="PF10377">
    <property type="entry name" value="ATG11"/>
    <property type="match status" value="1"/>
</dbReference>
<dbReference type="GO" id="GO:0000045">
    <property type="term" value="P:autophagosome assembly"/>
    <property type="evidence" value="ECO:0007669"/>
    <property type="project" value="UniProtKB-UniRule"/>
</dbReference>
<evidence type="ECO:0000259" key="10">
    <source>
        <dbReference type="Pfam" id="PF10377"/>
    </source>
</evidence>
<comment type="subunit">
    <text evidence="6">Homodimer.</text>
</comment>
<organism evidence="11 12">
    <name type="scientific">Papiliotrema laurentii</name>
    <name type="common">Cryptococcus laurentii</name>
    <dbReference type="NCBI Taxonomy" id="5418"/>
    <lineage>
        <taxon>Eukaryota</taxon>
        <taxon>Fungi</taxon>
        <taxon>Dikarya</taxon>
        <taxon>Basidiomycota</taxon>
        <taxon>Agaricomycotina</taxon>
        <taxon>Tremellomycetes</taxon>
        <taxon>Tremellales</taxon>
        <taxon>Rhynchogastremaceae</taxon>
        <taxon>Papiliotrema</taxon>
    </lineage>
</organism>
<dbReference type="GO" id="GO:0061709">
    <property type="term" value="P:reticulophagy"/>
    <property type="evidence" value="ECO:0007669"/>
    <property type="project" value="TreeGrafter"/>
</dbReference>
<dbReference type="GO" id="GO:0000422">
    <property type="term" value="P:autophagy of mitochondrion"/>
    <property type="evidence" value="ECO:0007669"/>
    <property type="project" value="TreeGrafter"/>
</dbReference>
<dbReference type="PANTHER" id="PTHR13222:SF1">
    <property type="entry name" value="RB1-INDUCIBLE COILED-COIL PROTEIN 1"/>
    <property type="match status" value="1"/>
</dbReference>
<evidence type="ECO:0000256" key="8">
    <source>
        <dbReference type="SAM" id="MobiDB-lite"/>
    </source>
</evidence>